<evidence type="ECO:0000313" key="3">
    <source>
        <dbReference type="Proteomes" id="UP000011607"/>
    </source>
</evidence>
<name>M0MAI9_9EURY</name>
<proteinExistence type="predicted"/>
<dbReference type="AlphaFoldDB" id="M0MAI9"/>
<accession>M0MAI9</accession>
<dbReference type="EMBL" id="AOMA01000056">
    <property type="protein sequence ID" value="EMA42363.1"/>
    <property type="molecule type" value="Genomic_DNA"/>
</dbReference>
<organism evidence="2 3">
    <name type="scientific">Halobiforma nitratireducens JCM 10879</name>
    <dbReference type="NCBI Taxonomy" id="1227454"/>
    <lineage>
        <taxon>Archaea</taxon>
        <taxon>Methanobacteriati</taxon>
        <taxon>Methanobacteriota</taxon>
        <taxon>Stenosarchaea group</taxon>
        <taxon>Halobacteria</taxon>
        <taxon>Halobacteriales</taxon>
        <taxon>Natrialbaceae</taxon>
        <taxon>Halobiforma</taxon>
    </lineage>
</organism>
<keyword evidence="1" id="KW-1133">Transmembrane helix</keyword>
<evidence type="ECO:0000313" key="2">
    <source>
        <dbReference type="EMBL" id="EMA42363.1"/>
    </source>
</evidence>
<comment type="caution">
    <text evidence="2">The sequence shown here is derived from an EMBL/GenBank/DDBJ whole genome shotgun (WGS) entry which is preliminary data.</text>
</comment>
<evidence type="ECO:0000256" key="1">
    <source>
        <dbReference type="SAM" id="Phobius"/>
    </source>
</evidence>
<feature type="transmembrane region" description="Helical" evidence="1">
    <location>
        <begin position="70"/>
        <end position="91"/>
    </location>
</feature>
<keyword evidence="1" id="KW-0472">Membrane</keyword>
<dbReference type="STRING" id="1227454.C446_04270"/>
<keyword evidence="3" id="KW-1185">Reference proteome</keyword>
<dbReference type="eggNOG" id="arCOG11492">
    <property type="taxonomic scope" value="Archaea"/>
</dbReference>
<sequence>MATMATLSPAVLLAGFCAVLAAVAIGRLVAADRRDPVDIGTALLTVSITFGVVVWATVEESWLTWSTRGIVAVLAVATGVAGLGILAGRWYRPLGGRSREDDFETNDERS</sequence>
<dbReference type="Proteomes" id="UP000011607">
    <property type="component" value="Unassembled WGS sequence"/>
</dbReference>
<gene>
    <name evidence="2" type="ORF">C446_04270</name>
</gene>
<keyword evidence="1" id="KW-0812">Transmembrane</keyword>
<protein>
    <submittedName>
        <fullName evidence="2">Uncharacterized protein</fullName>
    </submittedName>
</protein>
<reference evidence="2 3" key="1">
    <citation type="journal article" date="2014" name="PLoS Genet.">
        <title>Phylogenetically driven sequencing of extremely halophilic archaea reveals strategies for static and dynamic osmo-response.</title>
        <authorList>
            <person name="Becker E.A."/>
            <person name="Seitzer P.M."/>
            <person name="Tritt A."/>
            <person name="Larsen D."/>
            <person name="Krusor M."/>
            <person name="Yao A.I."/>
            <person name="Wu D."/>
            <person name="Madern D."/>
            <person name="Eisen J.A."/>
            <person name="Darling A.E."/>
            <person name="Facciotti M.T."/>
        </authorList>
    </citation>
    <scope>NUCLEOTIDE SEQUENCE [LARGE SCALE GENOMIC DNA]</scope>
    <source>
        <strain evidence="2 3">JCM 10879</strain>
    </source>
</reference>
<feature type="transmembrane region" description="Helical" evidence="1">
    <location>
        <begin position="40"/>
        <end position="58"/>
    </location>
</feature>